<feature type="compositionally biased region" description="Pro residues" evidence="18">
    <location>
        <begin position="195"/>
        <end position="207"/>
    </location>
</feature>
<keyword evidence="10" id="KW-0804">Transcription</keyword>
<evidence type="ECO:0000256" key="3">
    <source>
        <dbReference type="ARBA" id="ARBA00022499"/>
    </source>
</evidence>
<reference evidence="20" key="1">
    <citation type="submission" date="2018-10" db="EMBL/GenBank/DDBJ databases">
        <title>De novo assembly of a Great Dane genome.</title>
        <authorList>
            <person name="Kidd J.M."/>
            <person name="Pendleton A.L."/>
            <person name="Shen F."/>
            <person name="Emery S."/>
        </authorList>
    </citation>
    <scope>NUCLEOTIDE SEQUENCE [LARGE SCALE GENOMIC DNA]</scope>
    <source>
        <strain evidence="20">Great Dane</strain>
    </source>
</reference>
<evidence type="ECO:0000256" key="16">
    <source>
        <dbReference type="PROSITE-ProRule" id="PRU00267"/>
    </source>
</evidence>
<keyword evidence="8 17" id="KW-0175">Coiled coil</keyword>
<evidence type="ECO:0000256" key="2">
    <source>
        <dbReference type="ARBA" id="ARBA00022454"/>
    </source>
</evidence>
<dbReference type="PROSITE" id="PS50118">
    <property type="entry name" value="HMG_BOX_2"/>
    <property type="match status" value="1"/>
</dbReference>
<feature type="compositionally biased region" description="Basic and acidic residues" evidence="18">
    <location>
        <begin position="1"/>
        <end position="10"/>
    </location>
</feature>
<feature type="compositionally biased region" description="Low complexity" evidence="18">
    <location>
        <begin position="216"/>
        <end position="227"/>
    </location>
</feature>
<dbReference type="GO" id="GO:0003677">
    <property type="term" value="F:DNA binding"/>
    <property type="evidence" value="ECO:0007669"/>
    <property type="project" value="UniProtKB-UniRule"/>
</dbReference>
<dbReference type="GO" id="GO:0005634">
    <property type="term" value="C:nucleus"/>
    <property type="evidence" value="ECO:0007669"/>
    <property type="project" value="UniProtKB-UniRule"/>
</dbReference>
<feature type="compositionally biased region" description="Basic and acidic residues" evidence="18">
    <location>
        <begin position="116"/>
        <end position="139"/>
    </location>
</feature>
<keyword evidence="3" id="KW-1017">Isopeptide bond</keyword>
<dbReference type="AlphaFoldDB" id="A0A8C0S0N6"/>
<proteinExistence type="predicted"/>
<feature type="compositionally biased region" description="Low complexity" evidence="18">
    <location>
        <begin position="74"/>
        <end position="90"/>
    </location>
</feature>
<dbReference type="FunFam" id="1.10.30.10:FF:000034">
    <property type="entry name" value="SWI/SNF-related matrix-associated regulator of chromatin subfamily E member 1-related"/>
    <property type="match status" value="1"/>
</dbReference>
<accession>A0A8C0S0N6</accession>
<organism evidence="20 21">
    <name type="scientific">Canis lupus familiaris</name>
    <name type="common">Dog</name>
    <name type="synonym">Canis familiaris</name>
    <dbReference type="NCBI Taxonomy" id="9615"/>
    <lineage>
        <taxon>Eukaryota</taxon>
        <taxon>Metazoa</taxon>
        <taxon>Chordata</taxon>
        <taxon>Craniata</taxon>
        <taxon>Vertebrata</taxon>
        <taxon>Euteleostomi</taxon>
        <taxon>Mammalia</taxon>
        <taxon>Eutheria</taxon>
        <taxon>Laurasiatheria</taxon>
        <taxon>Carnivora</taxon>
        <taxon>Caniformia</taxon>
        <taxon>Canidae</taxon>
        <taxon>Canis</taxon>
    </lineage>
</organism>
<protein>
    <recommendedName>
        <fullName evidence="14">SWI/SNF-related matrix-associated actin-dependent regulator of chromatin subfamily E member 1-related</fullName>
    </recommendedName>
    <alternativeName>
        <fullName evidence="15">HMG box-containing protein 20B</fullName>
    </alternativeName>
</protein>
<dbReference type="SMART" id="SM00398">
    <property type="entry name" value="HMG"/>
    <property type="match status" value="1"/>
</dbReference>
<comment type="function">
    <text evidence="13">Required for correct progression through G2 phase of the cell cycle and entry into mitosis. Required for RCOR1/CoREST mediated repression of neuronal specific gene promoters.</text>
</comment>
<evidence type="ECO:0000256" key="6">
    <source>
        <dbReference type="ARBA" id="ARBA00022853"/>
    </source>
</evidence>
<evidence type="ECO:0000313" key="20">
    <source>
        <dbReference type="Ensembl" id="ENSCAFP00040013154.1"/>
    </source>
</evidence>
<feature type="region of interest" description="Disordered" evidence="18">
    <location>
        <begin position="621"/>
        <end position="681"/>
    </location>
</feature>
<dbReference type="CDD" id="cd22018">
    <property type="entry name" value="HMG-box_HMG20B"/>
    <property type="match status" value="1"/>
</dbReference>
<evidence type="ECO:0000256" key="15">
    <source>
        <dbReference type="ARBA" id="ARBA00083603"/>
    </source>
</evidence>
<dbReference type="GO" id="GO:0006325">
    <property type="term" value="P:chromatin organization"/>
    <property type="evidence" value="ECO:0007669"/>
    <property type="project" value="UniProtKB-KW"/>
</dbReference>
<dbReference type="InterPro" id="IPR051965">
    <property type="entry name" value="ChromReg_NeuronalGeneExpr"/>
</dbReference>
<dbReference type="InterPro" id="IPR009071">
    <property type="entry name" value="HMG_box_dom"/>
</dbReference>
<feature type="compositionally biased region" description="Basic and acidic residues" evidence="18">
    <location>
        <begin position="667"/>
        <end position="681"/>
    </location>
</feature>
<keyword evidence="2" id="KW-0158">Chromosome</keyword>
<feature type="compositionally biased region" description="Pro residues" evidence="18">
    <location>
        <begin position="304"/>
        <end position="324"/>
    </location>
</feature>
<dbReference type="InterPro" id="IPR036910">
    <property type="entry name" value="HMG_box_dom_sf"/>
</dbReference>
<evidence type="ECO:0000256" key="9">
    <source>
        <dbReference type="ARBA" id="ARBA00023125"/>
    </source>
</evidence>
<reference evidence="20" key="2">
    <citation type="submission" date="2025-08" db="UniProtKB">
        <authorList>
            <consortium name="Ensembl"/>
        </authorList>
    </citation>
    <scope>IDENTIFICATION</scope>
</reference>
<evidence type="ECO:0000256" key="10">
    <source>
        <dbReference type="ARBA" id="ARBA00023163"/>
    </source>
</evidence>
<evidence type="ECO:0000256" key="14">
    <source>
        <dbReference type="ARBA" id="ARBA00067596"/>
    </source>
</evidence>
<evidence type="ECO:0000256" key="13">
    <source>
        <dbReference type="ARBA" id="ARBA00055826"/>
    </source>
</evidence>
<evidence type="ECO:0000256" key="12">
    <source>
        <dbReference type="ARBA" id="ARBA00023306"/>
    </source>
</evidence>
<dbReference type="Proteomes" id="UP000694542">
    <property type="component" value="Chromosome 20"/>
</dbReference>
<evidence type="ECO:0000256" key="11">
    <source>
        <dbReference type="ARBA" id="ARBA00023242"/>
    </source>
</evidence>
<feature type="region of interest" description="Disordered" evidence="18">
    <location>
        <begin position="387"/>
        <end position="425"/>
    </location>
</feature>
<evidence type="ECO:0000256" key="4">
    <source>
        <dbReference type="ARBA" id="ARBA00022553"/>
    </source>
</evidence>
<keyword evidence="6" id="KW-0156">Chromatin regulator</keyword>
<feature type="region of interest" description="Disordered" evidence="18">
    <location>
        <begin position="1"/>
        <end position="326"/>
    </location>
</feature>
<keyword evidence="4" id="KW-0597">Phosphoprotein</keyword>
<dbReference type="Ensembl" id="ENSCAFT00040015182.1">
    <property type="protein sequence ID" value="ENSCAFP00040013154.1"/>
    <property type="gene ID" value="ENSCAFG00040008115.1"/>
</dbReference>
<keyword evidence="12" id="KW-0131">Cell cycle</keyword>
<feature type="compositionally biased region" description="Low complexity" evidence="18">
    <location>
        <begin position="643"/>
        <end position="663"/>
    </location>
</feature>
<dbReference type="SUPFAM" id="SSF47095">
    <property type="entry name" value="HMG-box"/>
    <property type="match status" value="1"/>
</dbReference>
<dbReference type="Pfam" id="PF00505">
    <property type="entry name" value="HMG_box"/>
    <property type="match status" value="1"/>
</dbReference>
<keyword evidence="9 16" id="KW-0238">DNA-binding</keyword>
<sequence>MATREGRDLARQVPGSRWGGESRLGRERRSPRRPYWPFKGLRPARPQGAPIGPESGRAQPNLTHPPAAFPVHLPRGPAAAPANRRPARQPSSAWPRPRESLHPIGRLAEAALACRGRGERQGRARGGWLERRSSREVRESFFGGENSRGTRGPARGRGRGGPGTGEGPLPDRGRVGPALPGGDRPTKDPWGARPRGPPRPWIRPPQTPRARHSGIPRRPGPSAARAPLTRPRVCLPGGAGSGHVPRLQAARRGRRVSATPLPQPTRVCSPAPALPVGARRPSPLAPRPRVLTPPTAGQDLPARPQLPAPVPPGGLSRPPPPCFRPGPRIVTPAEPCSRAPGPRPLCASSAVGMDVRAAVTLASRGSRPAGGKAPGPHGGFVVAVKQERGEGPRAGEKGSHEEEPVKKRGWPKGKKRKKILPNGPKAPVTGYVRFLNERREQIRTRHPDLPFPEITKMLGAEWSKLQPAEKQRYLDEAEREKQQYMKELRAYQQSEAYKMCTEKIQEKKIKKEDSGSGLMNTLLNGHKGGDCDGFSTFDVPIFTEEFLDQNKAREAELRRLRKMNVAFEEQNAVLQRHTQSMSSARERLEQELALEERRTLALQQQLQAVRQALTASFASLPVPGAEAPPRPAPPSPAPPSPGPAHSAAPPRRPHLLAPAPGRATPAPKDRPGREQSTRPPR</sequence>
<evidence type="ECO:0000256" key="5">
    <source>
        <dbReference type="ARBA" id="ARBA00022843"/>
    </source>
</evidence>
<dbReference type="PANTHER" id="PTHR46040">
    <property type="entry name" value="HIGH MOBILITY GROUP PROTEIN 2"/>
    <property type="match status" value="1"/>
</dbReference>
<dbReference type="Gene3D" id="1.10.30.10">
    <property type="entry name" value="High mobility group box domain"/>
    <property type="match status" value="1"/>
</dbReference>
<feature type="compositionally biased region" description="Pro residues" evidence="18">
    <location>
        <begin position="626"/>
        <end position="642"/>
    </location>
</feature>
<dbReference type="GO" id="GO:0005694">
    <property type="term" value="C:chromosome"/>
    <property type="evidence" value="ECO:0007669"/>
    <property type="project" value="UniProtKB-SubCell"/>
</dbReference>
<name>A0A8C0S0N6_CANLF</name>
<feature type="compositionally biased region" description="Basic residues" evidence="18">
    <location>
        <begin position="407"/>
        <end position="419"/>
    </location>
</feature>
<evidence type="ECO:0000256" key="18">
    <source>
        <dbReference type="SAM" id="MobiDB-lite"/>
    </source>
</evidence>
<evidence type="ECO:0000313" key="21">
    <source>
        <dbReference type="Proteomes" id="UP000694542"/>
    </source>
</evidence>
<evidence type="ECO:0000256" key="7">
    <source>
        <dbReference type="ARBA" id="ARBA00023015"/>
    </source>
</evidence>
<evidence type="ECO:0000259" key="19">
    <source>
        <dbReference type="PROSITE" id="PS50118"/>
    </source>
</evidence>
<feature type="compositionally biased region" description="Basic and acidic residues" evidence="18">
    <location>
        <begin position="387"/>
        <end position="406"/>
    </location>
</feature>
<feature type="DNA-binding region" description="HMG box" evidence="16">
    <location>
        <begin position="424"/>
        <end position="492"/>
    </location>
</feature>
<comment type="subcellular location">
    <subcellularLocation>
        <location evidence="1">Chromosome</location>
    </subcellularLocation>
</comment>
<evidence type="ECO:0000256" key="17">
    <source>
        <dbReference type="SAM" id="Coils"/>
    </source>
</evidence>
<keyword evidence="5" id="KW-0832">Ubl conjugation</keyword>
<evidence type="ECO:0000256" key="8">
    <source>
        <dbReference type="ARBA" id="ARBA00023054"/>
    </source>
</evidence>
<evidence type="ECO:0000256" key="1">
    <source>
        <dbReference type="ARBA" id="ARBA00004286"/>
    </source>
</evidence>
<dbReference type="PANTHER" id="PTHR46040:SF2">
    <property type="entry name" value="SWI_SNF-RELATED MATRIX-ASSOCIATED ACTIN-DEPENDENT REGULATOR OF CHROMATIN SUBFAMILY E MEMBER 1-RELATED"/>
    <property type="match status" value="1"/>
</dbReference>
<feature type="domain" description="HMG box" evidence="19">
    <location>
        <begin position="424"/>
        <end position="492"/>
    </location>
</feature>
<keyword evidence="11 16" id="KW-0539">Nucleus</keyword>
<feature type="coiled-coil region" evidence="17">
    <location>
        <begin position="550"/>
        <end position="605"/>
    </location>
</feature>
<keyword evidence="7" id="KW-0805">Transcription regulation</keyword>